<accession>A0AAR5QD64</accession>
<sequence>MKMSSAGFLVVVLVLLVTCSVAELATEFAEASDGSTATLPCRLSTGNISDKITNILWYRGAEESPIYKYEARGSHPQHTADPDLQNRYFLRVNEQQALLMISPTKSSDESVFHCKVDFERSPTKITHVNLTIIVPPTNVQISDSNGLVKKDVTEAYAEGASLTLVCTATGGKPLARVSWWRNQTRITDETQYFPDRAKSQSILKIEKLTRSHLLSVYSCEANNSNKQPPLVVRVAIDMYLRPLEVVLVGNSARFSAGKMYNITCESRGSRPPASITWWKDGRRLENGTVAFSEDGNVTRSVLQFLPEASDHGLTLACRSSNQRIPFSEIQRTWMLKVLYPPKVNMTLGHGLDGGNIHEGADVYFECHLIANPWVHRVWWLRDGERLLSNSTAGVIVSNQTLVLQGVSRSSSGQYACEATNEEGTSISPAFHLRVKFEPVCKDGAARKIVGAAKDEPVHVECKVDSEPAPIEYRWSFNSTPGISRDLSKHSTEEGGISILTYIPHEAADYGTLQCYSRNDIGWQRISCAYHVVPAGKPDPPQNCGLTNITHHSVVVSCQKGFDGGLKQKFLLVLFSGELSVANISALSSPEFYIPNLEPAQEYYASIYSFNSKGSSKNTQPIILRTLPAPGLKELRRSTEPTDSPKTGISGPWLYILLAAGSTFIVAAAIGLIVFVIRRFKVETPVRHPPVGRPKPEETPSHSLVEPILTDTIQEDDNNPDLIPPTYESLIDSSLPPYTITARPQSKRNSATQMPVKPYHVTWAPILQSRNCSTQTPPPHKESSV</sequence>
<dbReference type="InterPro" id="IPR013783">
    <property type="entry name" value="Ig-like_fold"/>
</dbReference>
<evidence type="ECO:0000313" key="10">
    <source>
        <dbReference type="EnsemblMetazoa" id="XP_019771165.1"/>
    </source>
</evidence>
<keyword evidence="2 6" id="KW-0812">Transmembrane</keyword>
<feature type="chain" id="PRO_5044006366" description="Nephrin" evidence="7">
    <location>
        <begin position="23"/>
        <end position="784"/>
    </location>
</feature>
<dbReference type="SUPFAM" id="SSF49265">
    <property type="entry name" value="Fibronectin type III"/>
    <property type="match status" value="1"/>
</dbReference>
<dbReference type="EnsemblMetazoa" id="XM_019915606.1">
    <property type="protein sequence ID" value="XP_019771165.1"/>
    <property type="gene ID" value="LOC109545111"/>
</dbReference>
<dbReference type="AlphaFoldDB" id="A0AAR5QD64"/>
<evidence type="ECO:0000256" key="4">
    <source>
        <dbReference type="ARBA" id="ARBA00023136"/>
    </source>
</evidence>
<dbReference type="Pfam" id="PF08205">
    <property type="entry name" value="C2-set_2"/>
    <property type="match status" value="1"/>
</dbReference>
<dbReference type="PANTHER" id="PTHR23278">
    <property type="entry name" value="SIDESTEP PROTEIN"/>
    <property type="match status" value="1"/>
</dbReference>
<dbReference type="CDD" id="cd00096">
    <property type="entry name" value="Ig"/>
    <property type="match status" value="1"/>
</dbReference>
<dbReference type="InterPro" id="IPR003598">
    <property type="entry name" value="Ig_sub2"/>
</dbReference>
<evidence type="ECO:0000256" key="6">
    <source>
        <dbReference type="SAM" id="Phobius"/>
    </source>
</evidence>
<proteinExistence type="predicted"/>
<feature type="domain" description="Ig-like" evidence="8">
    <location>
        <begin position="19"/>
        <end position="131"/>
    </location>
</feature>
<dbReference type="Proteomes" id="UP000019118">
    <property type="component" value="Unassembled WGS sequence"/>
</dbReference>
<feature type="domain" description="Ig-like" evidence="8">
    <location>
        <begin position="341"/>
        <end position="427"/>
    </location>
</feature>
<keyword evidence="5" id="KW-1015">Disulfide bond</keyword>
<keyword evidence="4 6" id="KW-0472">Membrane</keyword>
<feature type="domain" description="Ig-like" evidence="8">
    <location>
        <begin position="136"/>
        <end position="235"/>
    </location>
</feature>
<evidence type="ECO:0000313" key="11">
    <source>
        <dbReference type="Proteomes" id="UP000019118"/>
    </source>
</evidence>
<feature type="domain" description="Ig-like" evidence="8">
    <location>
        <begin position="242"/>
        <end position="327"/>
    </location>
</feature>
<evidence type="ECO:0000256" key="5">
    <source>
        <dbReference type="ARBA" id="ARBA00023157"/>
    </source>
</evidence>
<evidence type="ECO:0000256" key="7">
    <source>
        <dbReference type="SAM" id="SignalP"/>
    </source>
</evidence>
<evidence type="ECO:0000256" key="3">
    <source>
        <dbReference type="ARBA" id="ARBA00022989"/>
    </source>
</evidence>
<protein>
    <recommendedName>
        <fullName evidence="12">Nephrin</fullName>
    </recommendedName>
</protein>
<evidence type="ECO:0000256" key="2">
    <source>
        <dbReference type="ARBA" id="ARBA00022692"/>
    </source>
</evidence>
<dbReference type="Pfam" id="PF13927">
    <property type="entry name" value="Ig_3"/>
    <property type="match status" value="2"/>
</dbReference>
<dbReference type="PROSITE" id="PS50835">
    <property type="entry name" value="IG_LIKE"/>
    <property type="match status" value="5"/>
</dbReference>
<dbReference type="InterPro" id="IPR013162">
    <property type="entry name" value="CD80_C2-set"/>
</dbReference>
<dbReference type="CDD" id="cd00063">
    <property type="entry name" value="FN3"/>
    <property type="match status" value="1"/>
</dbReference>
<dbReference type="InterPro" id="IPR036179">
    <property type="entry name" value="Ig-like_dom_sf"/>
</dbReference>
<dbReference type="SUPFAM" id="SSF48726">
    <property type="entry name" value="Immunoglobulin"/>
    <property type="match status" value="5"/>
</dbReference>
<dbReference type="SMART" id="SM00409">
    <property type="entry name" value="IG"/>
    <property type="match status" value="4"/>
</dbReference>
<evidence type="ECO:0008006" key="12">
    <source>
        <dbReference type="Google" id="ProtNLM"/>
    </source>
</evidence>
<dbReference type="GO" id="GO:0016020">
    <property type="term" value="C:membrane"/>
    <property type="evidence" value="ECO:0007669"/>
    <property type="project" value="UniProtKB-SubCell"/>
</dbReference>
<feature type="domain" description="Fibronectin type-III" evidence="9">
    <location>
        <begin position="539"/>
        <end position="628"/>
    </location>
</feature>
<dbReference type="InterPro" id="IPR036116">
    <property type="entry name" value="FN3_sf"/>
</dbReference>
<evidence type="ECO:0000259" key="8">
    <source>
        <dbReference type="PROSITE" id="PS50835"/>
    </source>
</evidence>
<keyword evidence="11" id="KW-1185">Reference proteome</keyword>
<name>A0AAR5QD64_DENPD</name>
<keyword evidence="7" id="KW-0732">Signal</keyword>
<dbReference type="SMART" id="SM00408">
    <property type="entry name" value="IGc2"/>
    <property type="match status" value="2"/>
</dbReference>
<dbReference type="InterPro" id="IPR007110">
    <property type="entry name" value="Ig-like_dom"/>
</dbReference>
<dbReference type="PANTHER" id="PTHR23278:SF19">
    <property type="entry name" value="OBSCURIN"/>
    <property type="match status" value="1"/>
</dbReference>
<evidence type="ECO:0000256" key="1">
    <source>
        <dbReference type="ARBA" id="ARBA00004167"/>
    </source>
</evidence>
<dbReference type="InterPro" id="IPR013106">
    <property type="entry name" value="Ig_V-set"/>
</dbReference>
<organism evidence="10 11">
    <name type="scientific">Dendroctonus ponderosae</name>
    <name type="common">Mountain pine beetle</name>
    <dbReference type="NCBI Taxonomy" id="77166"/>
    <lineage>
        <taxon>Eukaryota</taxon>
        <taxon>Metazoa</taxon>
        <taxon>Ecdysozoa</taxon>
        <taxon>Arthropoda</taxon>
        <taxon>Hexapoda</taxon>
        <taxon>Insecta</taxon>
        <taxon>Pterygota</taxon>
        <taxon>Neoptera</taxon>
        <taxon>Endopterygota</taxon>
        <taxon>Coleoptera</taxon>
        <taxon>Polyphaga</taxon>
        <taxon>Cucujiformia</taxon>
        <taxon>Curculionidae</taxon>
        <taxon>Scolytinae</taxon>
        <taxon>Dendroctonus</taxon>
    </lineage>
</organism>
<dbReference type="Gene3D" id="2.60.40.10">
    <property type="entry name" value="Immunoglobulins"/>
    <property type="match status" value="6"/>
</dbReference>
<feature type="domain" description="Ig-like" evidence="8">
    <location>
        <begin position="428"/>
        <end position="526"/>
    </location>
</feature>
<reference evidence="11" key="1">
    <citation type="journal article" date="2013" name="Genome Biol.">
        <title>Draft genome of the mountain pine beetle, Dendroctonus ponderosae Hopkins, a major forest pest.</title>
        <authorList>
            <person name="Keeling C.I."/>
            <person name="Yuen M.M."/>
            <person name="Liao N.Y."/>
            <person name="Docking T.R."/>
            <person name="Chan S.K."/>
            <person name="Taylor G.A."/>
            <person name="Palmquist D.L."/>
            <person name="Jackman S.D."/>
            <person name="Nguyen A."/>
            <person name="Li M."/>
            <person name="Henderson H."/>
            <person name="Janes J.K."/>
            <person name="Zhao Y."/>
            <person name="Pandoh P."/>
            <person name="Moore R."/>
            <person name="Sperling F.A."/>
            <person name="Huber D.P."/>
            <person name="Birol I."/>
            <person name="Jones S.J."/>
            <person name="Bohlmann J."/>
        </authorList>
    </citation>
    <scope>NUCLEOTIDE SEQUENCE</scope>
</reference>
<comment type="subcellular location">
    <subcellularLocation>
        <location evidence="1">Membrane</location>
        <topology evidence="1">Single-pass membrane protein</topology>
    </subcellularLocation>
</comment>
<keyword evidence="3 6" id="KW-1133">Transmembrane helix</keyword>
<evidence type="ECO:0000259" key="9">
    <source>
        <dbReference type="PROSITE" id="PS50853"/>
    </source>
</evidence>
<feature type="transmembrane region" description="Helical" evidence="6">
    <location>
        <begin position="652"/>
        <end position="676"/>
    </location>
</feature>
<reference evidence="10" key="2">
    <citation type="submission" date="2024-08" db="UniProtKB">
        <authorList>
            <consortium name="EnsemblMetazoa"/>
        </authorList>
    </citation>
    <scope>IDENTIFICATION</scope>
</reference>
<dbReference type="Pfam" id="PF07686">
    <property type="entry name" value="V-set"/>
    <property type="match status" value="1"/>
</dbReference>
<dbReference type="InterPro" id="IPR003599">
    <property type="entry name" value="Ig_sub"/>
</dbReference>
<feature type="signal peptide" evidence="7">
    <location>
        <begin position="1"/>
        <end position="22"/>
    </location>
</feature>
<dbReference type="PROSITE" id="PS50853">
    <property type="entry name" value="FN3"/>
    <property type="match status" value="1"/>
</dbReference>
<dbReference type="InterPro" id="IPR003961">
    <property type="entry name" value="FN3_dom"/>
</dbReference>
<dbReference type="SMART" id="SM00060">
    <property type="entry name" value="FN3"/>
    <property type="match status" value="1"/>
</dbReference>